<protein>
    <submittedName>
        <fullName evidence="3">Glycerophosphodiester phosphodiesterase</fullName>
    </submittedName>
</protein>
<feature type="transmembrane region" description="Helical" evidence="1">
    <location>
        <begin position="112"/>
        <end position="135"/>
    </location>
</feature>
<dbReference type="InterPro" id="IPR017946">
    <property type="entry name" value="PLC-like_Pdiesterase_TIM-brl"/>
</dbReference>
<organism evidence="3 4">
    <name type="scientific">Faecalibacterium prausnitzii</name>
    <dbReference type="NCBI Taxonomy" id="853"/>
    <lineage>
        <taxon>Bacteria</taxon>
        <taxon>Bacillati</taxon>
        <taxon>Bacillota</taxon>
        <taxon>Clostridia</taxon>
        <taxon>Eubacteriales</taxon>
        <taxon>Oscillospiraceae</taxon>
        <taxon>Faecalibacterium</taxon>
    </lineage>
</organism>
<dbReference type="EMBL" id="NMTW01000053">
    <property type="protein sequence ID" value="PDX74375.1"/>
    <property type="molecule type" value="Genomic_DNA"/>
</dbReference>
<evidence type="ECO:0000256" key="1">
    <source>
        <dbReference type="SAM" id="Phobius"/>
    </source>
</evidence>
<evidence type="ECO:0000313" key="4">
    <source>
        <dbReference type="Proteomes" id="UP000220157"/>
    </source>
</evidence>
<dbReference type="Gene3D" id="3.20.20.190">
    <property type="entry name" value="Phosphatidylinositol (PI) phosphodiesterase"/>
    <property type="match status" value="1"/>
</dbReference>
<comment type="caution">
    <text evidence="3">The sequence shown here is derived from an EMBL/GenBank/DDBJ whole genome shotgun (WGS) entry which is preliminary data.</text>
</comment>
<sequence>MLHYIKKSYISGQSAKLYLYSAHEKPAKYAKEVEAILKRISVKFQQQEQTYRSLHAAARSLLSSKGRVFLLFLLFYKVLTNFLFVPALQLIWALTLRFAPIRYLNNKTASRIFVSPAIIGCIVVLAVLAAFWSLYEIAAMLQLLTRVRHGEPLRVGAVFRDAFRSLVRVFLPQNLPLLLYGVALIPLTNFFLAANHLTQFAVPEYLWGLLKARAANRLLFALAVLFVLALLLDGLVVLPKFLLERKSFGCAFAESLHILRSRTGQLLALALRWMLTATVRTGLMLLCGALLFYCVILGVGFASTAALLALSRAALLIELPFLCLLMDCAMTAAQSTLTEALYEVTRQSDAAQPTISGELPALPREQTVLAGMMACAALVTCGVAAVYLLFPQTQPLQSVLGLSDPVITYHRGYSSRAPENTMAAFETALEHGSPRIELDVQMTADGVAVVTHDTSLRRCTGCNANIYDLPYAQVQQLDAGRWFHRQFTGSYIPTLEEVLALCKGKAELNIEIKPSTFTPTLEAETVRLIHAYDYGADCVVTSQSYETLCKVKELDPDITTGYILALGVGTYYDLPAADFFSVESTFITAGMVQQIHLRGKTISAWTINRQQDAEKLLQLGVDDLITDKPEIIAPLLARDKALDNRLLWLRDQIQELLAAPDAEETMEVEETIEDAIEDPEEVLDEA</sequence>
<dbReference type="InterPro" id="IPR018476">
    <property type="entry name" value="GlyceroP-diester-Pdiesterase_M"/>
</dbReference>
<dbReference type="PANTHER" id="PTHR46211">
    <property type="entry name" value="GLYCEROPHOSPHORYL DIESTER PHOSPHODIESTERASE"/>
    <property type="match status" value="1"/>
</dbReference>
<proteinExistence type="predicted"/>
<dbReference type="SUPFAM" id="SSF51695">
    <property type="entry name" value="PLC-like phosphodiesterases"/>
    <property type="match status" value="1"/>
</dbReference>
<gene>
    <name evidence="3" type="ORF">CGS56_15200</name>
</gene>
<dbReference type="PROSITE" id="PS51704">
    <property type="entry name" value="GP_PDE"/>
    <property type="match status" value="1"/>
</dbReference>
<dbReference type="Pfam" id="PF03009">
    <property type="entry name" value="GDPD"/>
    <property type="match status" value="1"/>
</dbReference>
<dbReference type="AlphaFoldDB" id="A0A2A7A5D9"/>
<dbReference type="Proteomes" id="UP000220157">
    <property type="component" value="Unassembled WGS sequence"/>
</dbReference>
<dbReference type="PANTHER" id="PTHR46211:SF8">
    <property type="entry name" value="PHOSPHODIESTERASE"/>
    <property type="match status" value="1"/>
</dbReference>
<keyword evidence="1" id="KW-0472">Membrane</keyword>
<accession>A0A2A7A5D9</accession>
<dbReference type="GO" id="GO:0008081">
    <property type="term" value="F:phosphoric diester hydrolase activity"/>
    <property type="evidence" value="ECO:0007669"/>
    <property type="project" value="InterPro"/>
</dbReference>
<keyword evidence="1" id="KW-1133">Transmembrane helix</keyword>
<name>A0A2A7A5D9_9FIRM</name>
<feature type="domain" description="GP-PDE" evidence="2">
    <location>
        <begin position="405"/>
        <end position="636"/>
    </location>
</feature>
<reference evidence="3 4" key="1">
    <citation type="journal article" date="2017" name="Front. Microbiol.">
        <title>New Insights into the Diversity of the Genus Faecalibacterium.</title>
        <authorList>
            <person name="Benevides L."/>
            <person name="Burman S."/>
            <person name="Martin R."/>
            <person name="Robert V."/>
            <person name="Thomas M."/>
            <person name="Miquel S."/>
            <person name="Chain F."/>
            <person name="Sokol H."/>
            <person name="Bermudez-Humaran L.G."/>
            <person name="Morrison M."/>
            <person name="Langella P."/>
            <person name="Azevedo V.A."/>
            <person name="Chatel J.M."/>
            <person name="Soares S."/>
        </authorList>
    </citation>
    <scope>NUCLEOTIDE SEQUENCE [LARGE SCALE GENOMIC DNA]</scope>
    <source>
        <strain evidence="3 4">CNCM I 4573</strain>
    </source>
</reference>
<feature type="transmembrane region" description="Helical" evidence="1">
    <location>
        <begin position="282"/>
        <end position="310"/>
    </location>
</feature>
<evidence type="ECO:0000259" key="2">
    <source>
        <dbReference type="PROSITE" id="PS51704"/>
    </source>
</evidence>
<feature type="transmembrane region" description="Helical" evidence="1">
    <location>
        <begin position="368"/>
        <end position="390"/>
    </location>
</feature>
<feature type="transmembrane region" description="Helical" evidence="1">
    <location>
        <begin position="177"/>
        <end position="198"/>
    </location>
</feature>
<feature type="transmembrane region" description="Helical" evidence="1">
    <location>
        <begin position="68"/>
        <end position="92"/>
    </location>
</feature>
<dbReference type="GO" id="GO:0006629">
    <property type="term" value="P:lipid metabolic process"/>
    <property type="evidence" value="ECO:0007669"/>
    <property type="project" value="InterPro"/>
</dbReference>
<evidence type="ECO:0000313" key="3">
    <source>
        <dbReference type="EMBL" id="PDX74375.1"/>
    </source>
</evidence>
<feature type="transmembrane region" description="Helical" evidence="1">
    <location>
        <begin position="218"/>
        <end position="238"/>
    </location>
</feature>
<keyword evidence="1" id="KW-0812">Transmembrane</keyword>
<dbReference type="Pfam" id="PF10110">
    <property type="entry name" value="GPDPase_memb"/>
    <property type="match status" value="1"/>
</dbReference>
<dbReference type="InterPro" id="IPR030395">
    <property type="entry name" value="GP_PDE_dom"/>
</dbReference>